<feature type="chain" id="PRO_5011039357" evidence="9">
    <location>
        <begin position="26"/>
        <end position="560"/>
    </location>
</feature>
<dbReference type="EMBL" id="LFEJ01000019">
    <property type="protein sequence ID" value="KMV33731.1"/>
    <property type="molecule type" value="Genomic_DNA"/>
</dbReference>
<evidence type="ECO:0000259" key="10">
    <source>
        <dbReference type="PROSITE" id="PS51779"/>
    </source>
</evidence>
<keyword evidence="5" id="KW-0812">Transmembrane</keyword>
<dbReference type="Pfam" id="PF08479">
    <property type="entry name" value="POTRA_2"/>
    <property type="match status" value="1"/>
</dbReference>
<dbReference type="InterPro" id="IPR005565">
    <property type="entry name" value="Hemolysn_activator_HlyB_C"/>
</dbReference>
<dbReference type="GO" id="GO:0009279">
    <property type="term" value="C:cell outer membrane"/>
    <property type="evidence" value="ECO:0007669"/>
    <property type="project" value="UniProtKB-SubCell"/>
</dbReference>
<dbReference type="EMBL" id="LFEJ01000002">
    <property type="protein sequence ID" value="KMV36618.1"/>
    <property type="molecule type" value="Genomic_DNA"/>
</dbReference>
<comment type="similarity">
    <text evidence="2">Belongs to the TPS (TC 1.B.20) family.</text>
</comment>
<evidence type="ECO:0000256" key="8">
    <source>
        <dbReference type="ARBA" id="ARBA00023237"/>
    </source>
</evidence>
<dbReference type="Pfam" id="PF17287">
    <property type="entry name" value="POTRA_3"/>
    <property type="match status" value="1"/>
</dbReference>
<keyword evidence="8" id="KW-0998">Cell outer membrane</keyword>
<dbReference type="AlphaFoldDB" id="A0A0J8VKQ4"/>
<keyword evidence="7" id="KW-0472">Membrane</keyword>
<dbReference type="GO" id="GO:0098046">
    <property type="term" value="C:type V protein secretion system complex"/>
    <property type="evidence" value="ECO:0007669"/>
    <property type="project" value="TreeGrafter"/>
</dbReference>
<comment type="caution">
    <text evidence="11">The sequence shown here is derived from an EMBL/GenBank/DDBJ whole genome shotgun (WGS) entry which is preliminary data.</text>
</comment>
<dbReference type="GO" id="GO:0046819">
    <property type="term" value="P:protein secretion by the type V secretion system"/>
    <property type="evidence" value="ECO:0007669"/>
    <property type="project" value="TreeGrafter"/>
</dbReference>
<evidence type="ECO:0000256" key="5">
    <source>
        <dbReference type="ARBA" id="ARBA00022692"/>
    </source>
</evidence>
<keyword evidence="6" id="KW-0653">Protein transport</keyword>
<dbReference type="PANTHER" id="PTHR34597">
    <property type="entry name" value="SLR1661 PROTEIN"/>
    <property type="match status" value="1"/>
</dbReference>
<dbReference type="InterPro" id="IPR035251">
    <property type="entry name" value="ShlB_POTRA"/>
</dbReference>
<dbReference type="PATRIC" id="fig|1656095.3.peg.3344"/>
<protein>
    <submittedName>
        <fullName evidence="11">Hemolysin activator protein</fullName>
    </submittedName>
</protein>
<dbReference type="InterPro" id="IPR013686">
    <property type="entry name" value="Polypept-transport_assoc_ShlB"/>
</dbReference>
<dbReference type="Proteomes" id="UP000037315">
    <property type="component" value="Unassembled WGS sequence"/>
</dbReference>
<evidence type="ECO:0000313" key="12">
    <source>
        <dbReference type="EMBL" id="KMV36618.1"/>
    </source>
</evidence>
<dbReference type="Pfam" id="PF03865">
    <property type="entry name" value="ShlB"/>
    <property type="match status" value="1"/>
</dbReference>
<evidence type="ECO:0000256" key="4">
    <source>
        <dbReference type="ARBA" id="ARBA00022452"/>
    </source>
</evidence>
<evidence type="ECO:0000256" key="2">
    <source>
        <dbReference type="ARBA" id="ARBA00009055"/>
    </source>
</evidence>
<keyword evidence="13" id="KW-1185">Reference proteome</keyword>
<dbReference type="PANTHER" id="PTHR34597:SF3">
    <property type="entry name" value="OUTER MEMBRANE TRANSPORTER CDIB"/>
    <property type="match status" value="1"/>
</dbReference>
<dbReference type="PROSITE" id="PS51779">
    <property type="entry name" value="POTRA"/>
    <property type="match status" value="1"/>
</dbReference>
<evidence type="ECO:0000313" key="11">
    <source>
        <dbReference type="EMBL" id="KMV33731.1"/>
    </source>
</evidence>
<feature type="signal peptide" evidence="9">
    <location>
        <begin position="1"/>
        <end position="25"/>
    </location>
</feature>
<dbReference type="GO" id="GO:0008320">
    <property type="term" value="F:protein transmembrane transporter activity"/>
    <property type="evidence" value="ECO:0007669"/>
    <property type="project" value="TreeGrafter"/>
</dbReference>
<dbReference type="PIRSF" id="PIRSF029745">
    <property type="entry name" value="FhaC"/>
    <property type="match status" value="1"/>
</dbReference>
<dbReference type="RefSeq" id="WP_024557301.1">
    <property type="nucleotide sequence ID" value="NZ_LFEJ01000002.1"/>
</dbReference>
<keyword evidence="4" id="KW-1134">Transmembrane beta strand</keyword>
<evidence type="ECO:0000313" key="13">
    <source>
        <dbReference type="Proteomes" id="UP000037315"/>
    </source>
</evidence>
<dbReference type="InterPro" id="IPR034746">
    <property type="entry name" value="POTRA"/>
</dbReference>
<evidence type="ECO:0000256" key="3">
    <source>
        <dbReference type="ARBA" id="ARBA00022448"/>
    </source>
</evidence>
<dbReference type="InterPro" id="IPR027282">
    <property type="entry name" value="TPS"/>
</dbReference>
<gene>
    <name evidence="12" type="ORF">ACH50_00870</name>
    <name evidence="11" type="ORF">ACH50_15455</name>
</gene>
<organism evidence="11 13">
    <name type="scientific">Franconibacter pulveris</name>
    <dbReference type="NCBI Taxonomy" id="435910"/>
    <lineage>
        <taxon>Bacteria</taxon>
        <taxon>Pseudomonadati</taxon>
        <taxon>Pseudomonadota</taxon>
        <taxon>Gammaproteobacteria</taxon>
        <taxon>Enterobacterales</taxon>
        <taxon>Enterobacteriaceae</taxon>
        <taxon>Franconibacter</taxon>
    </lineage>
</organism>
<name>A0A0J8VKQ4_9ENTR</name>
<evidence type="ECO:0000256" key="7">
    <source>
        <dbReference type="ARBA" id="ARBA00023136"/>
    </source>
</evidence>
<evidence type="ECO:0000256" key="9">
    <source>
        <dbReference type="SAM" id="SignalP"/>
    </source>
</evidence>
<proteinExistence type="inferred from homology"/>
<dbReference type="Gene3D" id="3.10.20.310">
    <property type="entry name" value="membrane protein fhac"/>
    <property type="match status" value="1"/>
</dbReference>
<evidence type="ECO:0000256" key="1">
    <source>
        <dbReference type="ARBA" id="ARBA00004442"/>
    </source>
</evidence>
<feature type="domain" description="POTRA" evidence="10">
    <location>
        <begin position="75"/>
        <end position="151"/>
    </location>
</feature>
<dbReference type="STRING" id="1121863.GCA_000621185_01563"/>
<evidence type="ECO:0000256" key="6">
    <source>
        <dbReference type="ARBA" id="ARBA00022927"/>
    </source>
</evidence>
<reference evidence="11 13" key="1">
    <citation type="submission" date="2015-06" db="EMBL/GenBank/DDBJ databases">
        <title>Genome sequencing of Cronobacter sp. strain DJ34 isolated from petroleum contaminated sludge of Duliajan Oil Fields, Assam, India.</title>
        <authorList>
            <person name="Pal S."/>
            <person name="Banerjee T.D."/>
            <person name="Roy A."/>
            <person name="Sar P."/>
            <person name="Kazy S.K."/>
        </authorList>
    </citation>
    <scope>NUCLEOTIDE SEQUENCE [LARGE SCALE GENOMIC DNA]</scope>
    <source>
        <strain evidence="11 13">DJ34</strain>
    </source>
</reference>
<keyword evidence="9" id="KW-0732">Signal</keyword>
<dbReference type="OrthoDB" id="290122at2"/>
<comment type="subcellular location">
    <subcellularLocation>
        <location evidence="1">Cell outer membrane</location>
    </subcellularLocation>
</comment>
<dbReference type="Gene3D" id="2.40.160.50">
    <property type="entry name" value="membrane protein fhac: a member of the omp85/tpsb transporter family"/>
    <property type="match status" value="1"/>
</dbReference>
<keyword evidence="3" id="KW-0813">Transport</keyword>
<accession>A0A0J8VKQ4</accession>
<dbReference type="InterPro" id="IPR051544">
    <property type="entry name" value="TPS_OM_transporter"/>
</dbReference>
<sequence length="560" mass="62832">MVVNKFSAYGAILSALFGIHSPAYAEVMANQQALSQQQQDEARRNQLIPEAKSLLSSDAERISDEMAIPQEKPCYNIAHIVLENREAFPHWMVFRDLTRQAEGKCIGVNGIKSLYKAIQNRFISHGYITTRVLVPDQDLSKGTLTLRVLPGKISDIIFKGDSGKYIHSINNFPERKGDLLDLRGLEQGIENLQRVPGSTAEINLVPGAKPGETQVEVSRKQLKSWRLGAWADDSGSKYTGRYQSGLAFYLDNPTSLNDTFYAAYGGGVKNEDGRRSDNVSAFYSVPWGYWLMEFYGSKYRYTQTIHSGDFSYLYSGIEKLATAQLSRVIYRSASQKTTFKLKAIKRDSTYNLNDVEVEVQRRDTSSWKLNLEHLAYFAFGQLKASLGYQRAAHWFGEKPDAEEVVGSADSQARIITLGVDGSFPFRLGKLSMSYEPHFMSQTSPDKLTQPDKFTIGNRWTVRGFDGETTIYADKGWYLRNDLNLNLPQWGMQPYIGVDYGEVRGSKNDYWSGKHIAGAAAGIRGVKGKFGYDLFVGAPLLKPAEMHTSPVTVGFAVQWQY</sequence>